<sequence>MKSKVAVIKTKPKTVLDDIEKILHIADVKEFLKPNIPTILKINISWQFYYPACSTTPWQLDGVASTLFKYGYKKLIPAQNRTVVVDPKQGAENNHLNSVLKKHKLKFIYLYEPEVEWITYKPKVKLLVLDKVYKKQGIQIPKMFIGKNAFHLPTLKTHVFTTITGAMKNAFGGLLNDNRHWTHAVIHETLVDLLQIQKEIHPGIFCLTDGTIAGNGAGPRIMEPQITNYLLASGDSVAIDAIAAKMMGFDPMHIKFLRLAHDMKLGKAHPQEIDIVGEDISTVNFHFESKDTFASRGQKAIYWGKLKPFEHFLLRTALVPWSYVASRAYHDFYWYNIFGKTIVKKFIASSWGKLFESYK</sequence>
<protein>
    <submittedName>
        <fullName evidence="2">Iron-sulfur cluster-binding protein</fullName>
    </submittedName>
</protein>
<comment type="caution">
    <text evidence="2">The sequence shown here is derived from an EMBL/GenBank/DDBJ whole genome shotgun (WGS) entry which is preliminary data.</text>
</comment>
<organism evidence="2 3">
    <name type="scientific">candidate division TA06 bacterium DG_78</name>
    <dbReference type="NCBI Taxonomy" id="1703772"/>
    <lineage>
        <taxon>Bacteria</taxon>
        <taxon>Bacteria division TA06</taxon>
    </lineage>
</organism>
<dbReference type="Proteomes" id="UP000051012">
    <property type="component" value="Unassembled WGS sequence"/>
</dbReference>
<dbReference type="PATRIC" id="fig|1703772.3.peg.726"/>
<feature type="domain" description="DUF362" evidence="1">
    <location>
        <begin position="39"/>
        <end position="245"/>
    </location>
</feature>
<dbReference type="InterPro" id="IPR007160">
    <property type="entry name" value="DUF362"/>
</dbReference>
<dbReference type="EMBL" id="LJNI01000017">
    <property type="protein sequence ID" value="KPJ74054.1"/>
    <property type="molecule type" value="Genomic_DNA"/>
</dbReference>
<evidence type="ECO:0000313" key="2">
    <source>
        <dbReference type="EMBL" id="KPJ74054.1"/>
    </source>
</evidence>
<reference evidence="2 3" key="1">
    <citation type="journal article" date="2015" name="Microbiome">
        <title>Genomic resolution of linkages in carbon, nitrogen, and sulfur cycling among widespread estuary sediment bacteria.</title>
        <authorList>
            <person name="Baker B.J."/>
            <person name="Lazar C.S."/>
            <person name="Teske A.P."/>
            <person name="Dick G.J."/>
        </authorList>
    </citation>
    <scope>NUCLEOTIDE SEQUENCE [LARGE SCALE GENOMIC DNA]</scope>
    <source>
        <strain evidence="2">DG_78</strain>
    </source>
</reference>
<gene>
    <name evidence="2" type="ORF">AMJ52_02090</name>
</gene>
<dbReference type="AlphaFoldDB" id="A0A0S7YHB9"/>
<evidence type="ECO:0000259" key="1">
    <source>
        <dbReference type="Pfam" id="PF04015"/>
    </source>
</evidence>
<evidence type="ECO:0000313" key="3">
    <source>
        <dbReference type="Proteomes" id="UP000051012"/>
    </source>
</evidence>
<dbReference type="Pfam" id="PF04015">
    <property type="entry name" value="DUF362"/>
    <property type="match status" value="1"/>
</dbReference>
<accession>A0A0S7YHB9</accession>
<proteinExistence type="predicted"/>
<name>A0A0S7YHB9_UNCT6</name>